<dbReference type="InterPro" id="IPR051265">
    <property type="entry name" value="HIBADH-related_NP60_sf"/>
</dbReference>
<dbReference type="PANTHER" id="PTHR43580:SF2">
    <property type="entry name" value="CYTOKINE-LIKE NUCLEAR FACTOR N-PAC"/>
    <property type="match status" value="1"/>
</dbReference>
<dbReference type="Gene3D" id="1.10.1040.10">
    <property type="entry name" value="N-(1-d-carboxylethyl)-l-norvaline Dehydrogenase, domain 2"/>
    <property type="match status" value="1"/>
</dbReference>
<protein>
    <submittedName>
        <fullName evidence="6">Oxidoreductase</fullName>
    </submittedName>
</protein>
<evidence type="ECO:0000259" key="4">
    <source>
        <dbReference type="Pfam" id="PF03446"/>
    </source>
</evidence>
<dbReference type="InterPro" id="IPR036291">
    <property type="entry name" value="NAD(P)-bd_dom_sf"/>
</dbReference>
<dbReference type="GO" id="GO:0050661">
    <property type="term" value="F:NADP binding"/>
    <property type="evidence" value="ECO:0007669"/>
    <property type="project" value="InterPro"/>
</dbReference>
<sequence length="291" mass="30512">MHIAFLGLGGMGQPMASNLLNAGYEVTVWNRSPEPALKLAEQGATLAASPADIASATVLITILADDVATEQVVLGQGALTALARGAIWINMATVSVAFTEEMERRAHEKGVSYIAAPVLGRVDVAAAGNLNILTAGDAALLDNVQEIFDVLGQKTWRFGDRPAQAATVKLAANFMIASAIEAMGEASALVEAYDVGKGDFLGMLTSTLFAAPAYKNYGAMIAEDRYSPAGFTMKLGLKDVRLAQQAAESKNVPMGIAGVLRDNYLDALAHGDEKLDWAALATVSARRSGQQ</sequence>
<dbReference type="InterPro" id="IPR029154">
    <property type="entry name" value="HIBADH-like_NADP-bd"/>
</dbReference>
<dbReference type="SUPFAM" id="SSF48179">
    <property type="entry name" value="6-phosphogluconate dehydrogenase C-terminal domain-like"/>
    <property type="match status" value="1"/>
</dbReference>
<evidence type="ECO:0000256" key="1">
    <source>
        <dbReference type="ARBA" id="ARBA00023002"/>
    </source>
</evidence>
<feature type="domain" description="6-phosphogluconate dehydrogenase NADP-binding" evidence="4">
    <location>
        <begin position="3"/>
        <end position="155"/>
    </location>
</feature>
<evidence type="ECO:0000259" key="5">
    <source>
        <dbReference type="Pfam" id="PF14833"/>
    </source>
</evidence>
<dbReference type="Pfam" id="PF14833">
    <property type="entry name" value="NAD_binding_11"/>
    <property type="match status" value="1"/>
</dbReference>
<dbReference type="InterPro" id="IPR006115">
    <property type="entry name" value="6PGDH_NADP-bd"/>
</dbReference>
<name>A0A0J8VRH7_9ENTR</name>
<organism evidence="6 7">
    <name type="scientific">Franconibacter pulveris</name>
    <dbReference type="NCBI Taxonomy" id="435910"/>
    <lineage>
        <taxon>Bacteria</taxon>
        <taxon>Pseudomonadati</taxon>
        <taxon>Pseudomonadota</taxon>
        <taxon>Gammaproteobacteria</taxon>
        <taxon>Enterobacterales</taxon>
        <taxon>Enterobacteriaceae</taxon>
        <taxon>Franconibacter</taxon>
    </lineage>
</organism>
<comment type="caution">
    <text evidence="6">The sequence shown here is derived from an EMBL/GenBank/DDBJ whole genome shotgun (WGS) entry which is preliminary data.</text>
</comment>
<keyword evidence="1" id="KW-0560">Oxidoreductase</keyword>
<feature type="domain" description="3-hydroxyisobutyrate dehydrogenase-like NAD-binding" evidence="5">
    <location>
        <begin position="164"/>
        <end position="282"/>
    </location>
</feature>
<keyword evidence="2" id="KW-0520">NAD</keyword>
<dbReference type="GO" id="GO:0051287">
    <property type="term" value="F:NAD binding"/>
    <property type="evidence" value="ECO:0007669"/>
    <property type="project" value="InterPro"/>
</dbReference>
<dbReference type="PANTHER" id="PTHR43580">
    <property type="entry name" value="OXIDOREDUCTASE GLYR1-RELATED"/>
    <property type="match status" value="1"/>
</dbReference>
<dbReference type="AlphaFoldDB" id="A0A0J8VRH7"/>
<dbReference type="SUPFAM" id="SSF51735">
    <property type="entry name" value="NAD(P)-binding Rossmann-fold domains"/>
    <property type="match status" value="1"/>
</dbReference>
<dbReference type="EMBL" id="LFEJ01000009">
    <property type="protein sequence ID" value="KMV35786.1"/>
    <property type="molecule type" value="Genomic_DNA"/>
</dbReference>
<dbReference type="Proteomes" id="UP000037315">
    <property type="component" value="Unassembled WGS sequence"/>
</dbReference>
<feature type="active site" evidence="3">
    <location>
        <position position="169"/>
    </location>
</feature>
<accession>A0A0J8VRH7</accession>
<gene>
    <name evidence="6" type="ORF">ACH50_05550</name>
</gene>
<evidence type="ECO:0000313" key="7">
    <source>
        <dbReference type="Proteomes" id="UP000037315"/>
    </source>
</evidence>
<dbReference type="STRING" id="1121863.GCA_000621185_01293"/>
<dbReference type="InterPro" id="IPR002204">
    <property type="entry name" value="3-OH-isobutyrate_DH-rel_CS"/>
</dbReference>
<dbReference type="RefSeq" id="WP_048887533.1">
    <property type="nucleotide sequence ID" value="NZ_LFEJ01000009.1"/>
</dbReference>
<dbReference type="InterPro" id="IPR008927">
    <property type="entry name" value="6-PGluconate_DH-like_C_sf"/>
</dbReference>
<dbReference type="OrthoDB" id="9786703at2"/>
<evidence type="ECO:0000256" key="2">
    <source>
        <dbReference type="ARBA" id="ARBA00023027"/>
    </source>
</evidence>
<reference evidence="6 7" key="1">
    <citation type="submission" date="2015-06" db="EMBL/GenBank/DDBJ databases">
        <title>Genome sequencing of Cronobacter sp. strain DJ34 isolated from petroleum contaminated sludge of Duliajan Oil Fields, Assam, India.</title>
        <authorList>
            <person name="Pal S."/>
            <person name="Banerjee T.D."/>
            <person name="Roy A."/>
            <person name="Sar P."/>
            <person name="Kazy S.K."/>
        </authorList>
    </citation>
    <scope>NUCLEOTIDE SEQUENCE [LARGE SCALE GENOMIC DNA]</scope>
    <source>
        <strain evidence="6 7">DJ34</strain>
    </source>
</reference>
<dbReference type="InterPro" id="IPR015815">
    <property type="entry name" value="HIBADH-related"/>
</dbReference>
<dbReference type="PIRSF" id="PIRSF000103">
    <property type="entry name" value="HIBADH"/>
    <property type="match status" value="1"/>
</dbReference>
<proteinExistence type="predicted"/>
<dbReference type="GO" id="GO:0016616">
    <property type="term" value="F:oxidoreductase activity, acting on the CH-OH group of donors, NAD or NADP as acceptor"/>
    <property type="evidence" value="ECO:0007669"/>
    <property type="project" value="UniProtKB-ARBA"/>
</dbReference>
<dbReference type="Pfam" id="PF03446">
    <property type="entry name" value="NAD_binding_2"/>
    <property type="match status" value="1"/>
</dbReference>
<dbReference type="PATRIC" id="fig|1656095.3.peg.1804"/>
<evidence type="ECO:0000313" key="6">
    <source>
        <dbReference type="EMBL" id="KMV35786.1"/>
    </source>
</evidence>
<dbReference type="InterPro" id="IPR013328">
    <property type="entry name" value="6PGD_dom2"/>
</dbReference>
<keyword evidence="7" id="KW-1185">Reference proteome</keyword>
<dbReference type="Gene3D" id="3.40.50.720">
    <property type="entry name" value="NAD(P)-binding Rossmann-like Domain"/>
    <property type="match status" value="1"/>
</dbReference>
<dbReference type="PROSITE" id="PS00895">
    <property type="entry name" value="3_HYDROXYISOBUT_DH"/>
    <property type="match status" value="1"/>
</dbReference>
<evidence type="ECO:0000256" key="3">
    <source>
        <dbReference type="PIRSR" id="PIRSR000103-1"/>
    </source>
</evidence>
<dbReference type="GO" id="GO:0016054">
    <property type="term" value="P:organic acid catabolic process"/>
    <property type="evidence" value="ECO:0007669"/>
    <property type="project" value="UniProtKB-ARBA"/>
</dbReference>